<dbReference type="HOGENOM" id="CLU_171011_0_0_7"/>
<keyword evidence="3" id="KW-1185">Reference proteome</keyword>
<dbReference type="InterPro" id="IPR019734">
    <property type="entry name" value="TPR_rpt"/>
</dbReference>
<dbReference type="AlphaFoldDB" id="E5Y9V6"/>
<dbReference type="EMBL" id="ADCP02000001">
    <property type="protein sequence ID" value="EFV43233.1"/>
    <property type="molecule type" value="Genomic_DNA"/>
</dbReference>
<dbReference type="SUPFAM" id="SSF48452">
    <property type="entry name" value="TPR-like"/>
    <property type="match status" value="1"/>
</dbReference>
<dbReference type="Proteomes" id="UP000006034">
    <property type="component" value="Unassembled WGS sequence"/>
</dbReference>
<dbReference type="RefSeq" id="WP_005029249.1">
    <property type="nucleotide sequence ID" value="NZ_KE150238.1"/>
</dbReference>
<sequence length="135" mass="14809">MALTQEQRNTLSILGYLYYRMGRLDNAATVFAALDKLAPEGMDAISRRAAATLAAIETDRGNAEKALQLLHRVMDGQTLSTRHAALHLLRARALWQQGRKDEARAAVNEYLYLAGNGPSAQALAEPPFNSMGKRV</sequence>
<dbReference type="PROSITE" id="PS50005">
    <property type="entry name" value="TPR"/>
    <property type="match status" value="1"/>
</dbReference>
<dbReference type="eggNOG" id="COG0457">
    <property type="taxonomic scope" value="Bacteria"/>
</dbReference>
<dbReference type="Pfam" id="PF14559">
    <property type="entry name" value="TPR_19"/>
    <property type="match status" value="1"/>
</dbReference>
<protein>
    <submittedName>
        <fullName evidence="2">Uncharacterized protein</fullName>
    </submittedName>
</protein>
<comment type="caution">
    <text evidence="2">The sequence shown here is derived from an EMBL/GenBank/DDBJ whole genome shotgun (WGS) entry which is preliminary data.</text>
</comment>
<gene>
    <name evidence="2" type="ORF">HMPREF0179_02974</name>
</gene>
<evidence type="ECO:0000256" key="1">
    <source>
        <dbReference type="PROSITE-ProRule" id="PRU00339"/>
    </source>
</evidence>
<accession>E5Y9V6</accession>
<dbReference type="Gene3D" id="1.25.40.10">
    <property type="entry name" value="Tetratricopeptide repeat domain"/>
    <property type="match status" value="1"/>
</dbReference>
<dbReference type="OrthoDB" id="5517422at2"/>
<name>E5Y9V6_BILW3</name>
<evidence type="ECO:0000313" key="2">
    <source>
        <dbReference type="EMBL" id="EFV43233.1"/>
    </source>
</evidence>
<evidence type="ECO:0000313" key="3">
    <source>
        <dbReference type="Proteomes" id="UP000006034"/>
    </source>
</evidence>
<dbReference type="STRING" id="563192.HMPREF0179_02974"/>
<organism evidence="2 3">
    <name type="scientific">Bilophila wadsworthia (strain 3_1_6)</name>
    <dbReference type="NCBI Taxonomy" id="563192"/>
    <lineage>
        <taxon>Bacteria</taxon>
        <taxon>Pseudomonadati</taxon>
        <taxon>Thermodesulfobacteriota</taxon>
        <taxon>Desulfovibrionia</taxon>
        <taxon>Desulfovibrionales</taxon>
        <taxon>Desulfovibrionaceae</taxon>
        <taxon>Bilophila</taxon>
    </lineage>
</organism>
<dbReference type="InterPro" id="IPR011990">
    <property type="entry name" value="TPR-like_helical_dom_sf"/>
</dbReference>
<reference evidence="2 3" key="1">
    <citation type="submission" date="2010-10" db="EMBL/GenBank/DDBJ databases">
        <authorList>
            <consortium name="The Broad Institute Genome Sequencing Platform"/>
            <person name="Ward D."/>
            <person name="Earl A."/>
            <person name="Feldgarden M."/>
            <person name="Young S.K."/>
            <person name="Gargeya S."/>
            <person name="Zeng Q."/>
            <person name="Alvarado L."/>
            <person name="Berlin A."/>
            <person name="Bochicchio J."/>
            <person name="Chapman S.B."/>
            <person name="Chen Z."/>
            <person name="Freedman E."/>
            <person name="Gellesch M."/>
            <person name="Goldberg J."/>
            <person name="Griggs A."/>
            <person name="Gujja S."/>
            <person name="Heilman E."/>
            <person name="Heiman D."/>
            <person name="Howarth C."/>
            <person name="Mehta T."/>
            <person name="Neiman D."/>
            <person name="Pearson M."/>
            <person name="Roberts A."/>
            <person name="Saif S."/>
            <person name="Shea T."/>
            <person name="Shenoy N."/>
            <person name="Sisk P."/>
            <person name="Stolte C."/>
            <person name="Sykes S."/>
            <person name="White J."/>
            <person name="Yandava C."/>
            <person name="Allen-Vercoe E."/>
            <person name="Sibley C."/>
            <person name="Ambrose C.E."/>
            <person name="Strauss J."/>
            <person name="Daigneault M."/>
            <person name="Haas B."/>
            <person name="Nusbaum C."/>
            <person name="Birren B."/>
        </authorList>
    </citation>
    <scope>NUCLEOTIDE SEQUENCE [LARGE SCALE GENOMIC DNA]</scope>
    <source>
        <strain evidence="2 3">3_1_6</strain>
    </source>
</reference>
<reference evidence="2 3" key="2">
    <citation type="submission" date="2013-04" db="EMBL/GenBank/DDBJ databases">
        <title>The Genome Sequence of Bilophila wadsworthia 3_1_6.</title>
        <authorList>
            <consortium name="The Broad Institute Genomics Platform"/>
            <person name="Earl A."/>
            <person name="Ward D."/>
            <person name="Feldgarden M."/>
            <person name="Gevers D."/>
            <person name="Sibley C."/>
            <person name="Strauss J."/>
            <person name="Allen-Vercoe E."/>
            <person name="Walker B."/>
            <person name="Young S."/>
            <person name="Zeng Q."/>
            <person name="Gargeya S."/>
            <person name="Fitzgerald M."/>
            <person name="Haas B."/>
            <person name="Abouelleil A."/>
            <person name="Allen A.W."/>
            <person name="Alvarado L."/>
            <person name="Arachchi H.M."/>
            <person name="Berlin A.M."/>
            <person name="Chapman S.B."/>
            <person name="Gainer-Dewar J."/>
            <person name="Goldberg J."/>
            <person name="Griggs A."/>
            <person name="Gujja S."/>
            <person name="Hansen M."/>
            <person name="Howarth C."/>
            <person name="Imamovic A."/>
            <person name="Ireland A."/>
            <person name="Larimer J."/>
            <person name="McCowan C."/>
            <person name="Murphy C."/>
            <person name="Pearson M."/>
            <person name="Poon T.W."/>
            <person name="Priest M."/>
            <person name="Roberts A."/>
            <person name="Saif S."/>
            <person name="Shea T."/>
            <person name="Sisk P."/>
            <person name="Sykes S."/>
            <person name="Wortman J."/>
            <person name="Nusbaum C."/>
            <person name="Birren B."/>
        </authorList>
    </citation>
    <scope>NUCLEOTIDE SEQUENCE [LARGE SCALE GENOMIC DNA]</scope>
    <source>
        <strain evidence="2 3">3_1_6</strain>
    </source>
</reference>
<dbReference type="Pfam" id="PF13181">
    <property type="entry name" value="TPR_8"/>
    <property type="match status" value="1"/>
</dbReference>
<feature type="repeat" description="TPR" evidence="1">
    <location>
        <begin position="8"/>
        <end position="41"/>
    </location>
</feature>
<proteinExistence type="predicted"/>
<keyword evidence="1" id="KW-0802">TPR repeat</keyword>
<dbReference type="GeneID" id="78084637"/>